<dbReference type="GO" id="GO:0008113">
    <property type="term" value="F:peptide-methionine (S)-S-oxide reductase activity"/>
    <property type="evidence" value="ECO:0007669"/>
    <property type="project" value="UniProtKB-UniRule"/>
</dbReference>
<protein>
    <recommendedName>
        <fullName evidence="3">Peptide methionine sulfoxide reductase MsrA</fullName>
        <shortName evidence="3">Protein-methionine-S-oxide reductase</shortName>
        <ecNumber evidence="3">1.8.4.11</ecNumber>
    </recommendedName>
    <alternativeName>
        <fullName evidence="3">Peptide-methionine (S)-S-oxide reductase</fullName>
        <shortName evidence="3">Peptide Met(O) reductase</shortName>
    </alternativeName>
</protein>
<name>A0ABD5PM33_9EURY</name>
<comment type="similarity">
    <text evidence="1 3">Belongs to the MsrA Met sulfoxide reductase family.</text>
</comment>
<feature type="active site" evidence="3">
    <location>
        <position position="49"/>
    </location>
</feature>
<feature type="domain" description="Peptide methionine sulphoxide reductase MsrA" evidence="5">
    <location>
        <begin position="42"/>
        <end position="175"/>
    </location>
</feature>
<comment type="function">
    <text evidence="3">Has an important function as a repair enzyme for proteins that have been inactivated by oxidation. Catalyzes the reversible oxidation-reduction of methionine sulfoxide in proteins to methionine.</text>
</comment>
<comment type="catalytic activity">
    <reaction evidence="3">
        <text>L-methionyl-[protein] + [thioredoxin]-disulfide + H2O = L-methionyl-(S)-S-oxide-[protein] + [thioredoxin]-dithiol</text>
        <dbReference type="Rhea" id="RHEA:14217"/>
        <dbReference type="Rhea" id="RHEA-COMP:10698"/>
        <dbReference type="Rhea" id="RHEA-COMP:10700"/>
        <dbReference type="Rhea" id="RHEA-COMP:12313"/>
        <dbReference type="Rhea" id="RHEA-COMP:12315"/>
        <dbReference type="ChEBI" id="CHEBI:15377"/>
        <dbReference type="ChEBI" id="CHEBI:16044"/>
        <dbReference type="ChEBI" id="CHEBI:29950"/>
        <dbReference type="ChEBI" id="CHEBI:44120"/>
        <dbReference type="ChEBI" id="CHEBI:50058"/>
        <dbReference type="EC" id="1.8.4.11"/>
    </reaction>
</comment>
<accession>A0ABD5PM33</accession>
<dbReference type="Gene3D" id="3.30.1060.10">
    <property type="entry name" value="Peptide methionine sulphoxide reductase MsrA"/>
    <property type="match status" value="1"/>
</dbReference>
<evidence type="ECO:0000256" key="2">
    <source>
        <dbReference type="ARBA" id="ARBA00023002"/>
    </source>
</evidence>
<proteinExistence type="inferred from homology"/>
<evidence type="ECO:0000313" key="7">
    <source>
        <dbReference type="Proteomes" id="UP001595898"/>
    </source>
</evidence>
<organism evidence="6 7">
    <name type="scientific">Halosolutus amylolyticus</name>
    <dbReference type="NCBI Taxonomy" id="2932267"/>
    <lineage>
        <taxon>Archaea</taxon>
        <taxon>Methanobacteriati</taxon>
        <taxon>Methanobacteriota</taxon>
        <taxon>Stenosarchaea group</taxon>
        <taxon>Halobacteria</taxon>
        <taxon>Halobacteriales</taxon>
        <taxon>Natrialbaceae</taxon>
        <taxon>Halosolutus</taxon>
    </lineage>
</organism>
<dbReference type="NCBIfam" id="TIGR00401">
    <property type="entry name" value="msrA"/>
    <property type="match status" value="1"/>
</dbReference>
<dbReference type="PANTHER" id="PTHR43774:SF1">
    <property type="entry name" value="PEPTIDE METHIONINE SULFOXIDE REDUCTASE MSRA 2"/>
    <property type="match status" value="1"/>
</dbReference>
<sequence>MGQSNAEESTGERSGRDRAIRDPALAEPIGETPSLVPTATATATFGMGCFWGPDARFGAIEGVVRTRVGYAGGTTPDPAYYSLGDHTEVVQVEYDPDVLSYQNLLDVFWANHDWRSTAPKRQYRGVVLAHDDDQREAATRHRAALEERTGQSATTAVETLDEFTRAEDYHQKYELRSTPIAGDELADLYGDAFVDSTVVARLNGFVAGHGDPDQRRGWLSRLDLSPAVVSELRRRL</sequence>
<dbReference type="SUPFAM" id="SSF55068">
    <property type="entry name" value="Peptide methionine sulfoxide reductase"/>
    <property type="match status" value="1"/>
</dbReference>
<feature type="compositionally biased region" description="Basic and acidic residues" evidence="4">
    <location>
        <begin position="10"/>
        <end position="20"/>
    </location>
</feature>
<dbReference type="HAMAP" id="MF_01401">
    <property type="entry name" value="MsrA"/>
    <property type="match status" value="1"/>
</dbReference>
<reference evidence="6 7" key="1">
    <citation type="journal article" date="2019" name="Int. J. Syst. Evol. Microbiol.">
        <title>The Global Catalogue of Microorganisms (GCM) 10K type strain sequencing project: providing services to taxonomists for standard genome sequencing and annotation.</title>
        <authorList>
            <consortium name="The Broad Institute Genomics Platform"/>
            <consortium name="The Broad Institute Genome Sequencing Center for Infectious Disease"/>
            <person name="Wu L."/>
            <person name="Ma J."/>
        </authorList>
    </citation>
    <scope>NUCLEOTIDE SEQUENCE [LARGE SCALE GENOMIC DNA]</scope>
    <source>
        <strain evidence="6 7">WLHS5</strain>
    </source>
</reference>
<dbReference type="InterPro" id="IPR002569">
    <property type="entry name" value="Met_Sox_Rdtase_MsrA_dom"/>
</dbReference>
<dbReference type="EMBL" id="JBHSFA010000002">
    <property type="protein sequence ID" value="MFC4541587.1"/>
    <property type="molecule type" value="Genomic_DNA"/>
</dbReference>
<keyword evidence="2 3" id="KW-0560">Oxidoreductase</keyword>
<dbReference type="FunFam" id="3.30.1060.10:FF:000004">
    <property type="entry name" value="Peptide methionine sulfoxide reductase A5"/>
    <property type="match status" value="1"/>
</dbReference>
<keyword evidence="7" id="KW-1185">Reference proteome</keyword>
<evidence type="ECO:0000256" key="3">
    <source>
        <dbReference type="HAMAP-Rule" id="MF_01401"/>
    </source>
</evidence>
<evidence type="ECO:0000313" key="6">
    <source>
        <dbReference type="EMBL" id="MFC4541587.1"/>
    </source>
</evidence>
<feature type="region of interest" description="Disordered" evidence="4">
    <location>
        <begin position="1"/>
        <end position="20"/>
    </location>
</feature>
<comment type="catalytic activity">
    <reaction evidence="3">
        <text>[thioredoxin]-disulfide + L-methionine + H2O = L-methionine (S)-S-oxide + [thioredoxin]-dithiol</text>
        <dbReference type="Rhea" id="RHEA:19993"/>
        <dbReference type="Rhea" id="RHEA-COMP:10698"/>
        <dbReference type="Rhea" id="RHEA-COMP:10700"/>
        <dbReference type="ChEBI" id="CHEBI:15377"/>
        <dbReference type="ChEBI" id="CHEBI:29950"/>
        <dbReference type="ChEBI" id="CHEBI:50058"/>
        <dbReference type="ChEBI" id="CHEBI:57844"/>
        <dbReference type="ChEBI" id="CHEBI:58772"/>
        <dbReference type="EC" id="1.8.4.11"/>
    </reaction>
</comment>
<gene>
    <name evidence="3 6" type="primary">msrA</name>
    <name evidence="6" type="ORF">ACFO5R_06570</name>
</gene>
<evidence type="ECO:0000256" key="4">
    <source>
        <dbReference type="SAM" id="MobiDB-lite"/>
    </source>
</evidence>
<dbReference type="InterPro" id="IPR036509">
    <property type="entry name" value="Met_Sox_Rdtase_MsrA_sf"/>
</dbReference>
<evidence type="ECO:0000259" key="5">
    <source>
        <dbReference type="Pfam" id="PF01625"/>
    </source>
</evidence>
<evidence type="ECO:0000256" key="1">
    <source>
        <dbReference type="ARBA" id="ARBA00005591"/>
    </source>
</evidence>
<dbReference type="AlphaFoldDB" id="A0ABD5PM33"/>
<dbReference type="Pfam" id="PF01625">
    <property type="entry name" value="PMSR"/>
    <property type="match status" value="1"/>
</dbReference>
<dbReference type="Proteomes" id="UP001595898">
    <property type="component" value="Unassembled WGS sequence"/>
</dbReference>
<dbReference type="RefSeq" id="WP_250139743.1">
    <property type="nucleotide sequence ID" value="NZ_JALIQP010000002.1"/>
</dbReference>
<comment type="caution">
    <text evidence="6">The sequence shown here is derived from an EMBL/GenBank/DDBJ whole genome shotgun (WGS) entry which is preliminary data.</text>
</comment>
<dbReference type="PANTHER" id="PTHR43774">
    <property type="entry name" value="PEPTIDE METHIONINE SULFOXIDE REDUCTASE"/>
    <property type="match status" value="1"/>
</dbReference>
<dbReference type="EC" id="1.8.4.11" evidence="3"/>